<reference evidence="17 18" key="1">
    <citation type="submission" date="2020-06" db="EMBL/GenBank/DDBJ databases">
        <authorList>
            <consortium name="Wellcome Sanger Institute Data Sharing"/>
        </authorList>
    </citation>
    <scope>NUCLEOTIDE SEQUENCE [LARGE SCALE GENOMIC DNA]</scope>
</reference>
<dbReference type="CDD" id="cd00063">
    <property type="entry name" value="FN3"/>
    <property type="match status" value="2"/>
</dbReference>
<dbReference type="Pfam" id="PF00041">
    <property type="entry name" value="fn3"/>
    <property type="match status" value="2"/>
</dbReference>
<dbReference type="InterPro" id="IPR051170">
    <property type="entry name" value="Neural/epithelial_adhesion"/>
</dbReference>
<accession>A0AAY4AM95</accession>
<dbReference type="Gene3D" id="2.60.40.10">
    <property type="entry name" value="Immunoglobulins"/>
    <property type="match status" value="7"/>
</dbReference>
<dbReference type="SUPFAM" id="SSF48726">
    <property type="entry name" value="Immunoglobulin"/>
    <property type="match status" value="5"/>
</dbReference>
<dbReference type="GO" id="GO:0007155">
    <property type="term" value="P:cell adhesion"/>
    <property type="evidence" value="ECO:0007669"/>
    <property type="project" value="UniProtKB-KW"/>
</dbReference>
<feature type="compositionally biased region" description="Low complexity" evidence="12">
    <location>
        <begin position="898"/>
        <end position="912"/>
    </location>
</feature>
<feature type="region of interest" description="Disordered" evidence="12">
    <location>
        <begin position="833"/>
        <end position="879"/>
    </location>
</feature>
<feature type="compositionally biased region" description="Basic and acidic residues" evidence="12">
    <location>
        <begin position="797"/>
        <end position="811"/>
    </location>
</feature>
<dbReference type="InterPro" id="IPR009138">
    <property type="entry name" value="Neural_cell_adh"/>
</dbReference>
<dbReference type="InterPro" id="IPR036179">
    <property type="entry name" value="Ig-like_dom_sf"/>
</dbReference>
<feature type="region of interest" description="Disordered" evidence="12">
    <location>
        <begin position="797"/>
        <end position="821"/>
    </location>
</feature>
<feature type="signal peptide" evidence="14">
    <location>
        <begin position="1"/>
        <end position="19"/>
    </location>
</feature>
<evidence type="ECO:0000256" key="9">
    <source>
        <dbReference type="ARBA" id="ARBA00023157"/>
    </source>
</evidence>
<keyword evidence="18" id="KW-1185">Reference proteome</keyword>
<comment type="subcellular location">
    <subcellularLocation>
        <location evidence="1">Cell membrane</location>
        <topology evidence="1">Single-pass type I membrane protein</topology>
    </subcellularLocation>
</comment>
<dbReference type="FunFam" id="2.60.40.10:FF:000636">
    <property type="entry name" value="Neural cell adhesion molecule 2"/>
    <property type="match status" value="1"/>
</dbReference>
<evidence type="ECO:0000256" key="11">
    <source>
        <dbReference type="ARBA" id="ARBA00023319"/>
    </source>
</evidence>
<keyword evidence="10" id="KW-0325">Glycoprotein</keyword>
<dbReference type="CDD" id="cd00096">
    <property type="entry name" value="Ig"/>
    <property type="match status" value="2"/>
</dbReference>
<evidence type="ECO:0000256" key="4">
    <source>
        <dbReference type="ARBA" id="ARBA00022729"/>
    </source>
</evidence>
<evidence type="ECO:0000256" key="6">
    <source>
        <dbReference type="ARBA" id="ARBA00022889"/>
    </source>
</evidence>
<dbReference type="PROSITE" id="PS50853">
    <property type="entry name" value="FN3"/>
    <property type="match status" value="2"/>
</dbReference>
<keyword evidence="4 14" id="KW-0732">Signal</keyword>
<dbReference type="GeneTree" id="ENSGT00940000155743"/>
<dbReference type="InterPro" id="IPR036116">
    <property type="entry name" value="FN3_sf"/>
</dbReference>
<dbReference type="InterPro" id="IPR003599">
    <property type="entry name" value="Ig_sub"/>
</dbReference>
<dbReference type="SMART" id="SM00060">
    <property type="entry name" value="FN3"/>
    <property type="match status" value="2"/>
</dbReference>
<evidence type="ECO:0000256" key="10">
    <source>
        <dbReference type="ARBA" id="ARBA00023180"/>
    </source>
</evidence>
<reference evidence="17" key="2">
    <citation type="submission" date="2025-08" db="UniProtKB">
        <authorList>
            <consortium name="Ensembl"/>
        </authorList>
    </citation>
    <scope>IDENTIFICATION</scope>
</reference>
<evidence type="ECO:0000256" key="7">
    <source>
        <dbReference type="ARBA" id="ARBA00022989"/>
    </source>
</evidence>
<evidence type="ECO:0000256" key="8">
    <source>
        <dbReference type="ARBA" id="ARBA00023136"/>
    </source>
</evidence>
<dbReference type="Proteomes" id="UP000694580">
    <property type="component" value="Chromosome 2"/>
</dbReference>
<dbReference type="InterPro" id="IPR003598">
    <property type="entry name" value="Ig_sub2"/>
</dbReference>
<dbReference type="PANTHER" id="PTHR12231">
    <property type="entry name" value="CTX-RELATED TYPE I TRANSMEMBRANE PROTEIN"/>
    <property type="match status" value="1"/>
</dbReference>
<gene>
    <name evidence="17" type="primary">ncam1b</name>
</gene>
<evidence type="ECO:0008006" key="19">
    <source>
        <dbReference type="Google" id="ProtNLM"/>
    </source>
</evidence>
<evidence type="ECO:0000313" key="17">
    <source>
        <dbReference type="Ensembl" id="ENSDCDP00010009969.1"/>
    </source>
</evidence>
<feature type="domain" description="Ig-like" evidence="15">
    <location>
        <begin position="16"/>
        <end position="108"/>
    </location>
</feature>
<keyword evidence="3 13" id="KW-0812">Transmembrane</keyword>
<dbReference type="PANTHER" id="PTHR12231:SF239">
    <property type="entry name" value="NEURAL CELL ADHESION MOLECULE 1"/>
    <property type="match status" value="1"/>
</dbReference>
<evidence type="ECO:0000256" key="12">
    <source>
        <dbReference type="SAM" id="MobiDB-lite"/>
    </source>
</evidence>
<dbReference type="Ensembl" id="ENSDCDT00010010463.1">
    <property type="protein sequence ID" value="ENSDCDP00010009969.1"/>
    <property type="gene ID" value="ENSDCDG00010004099.1"/>
</dbReference>
<dbReference type="PROSITE" id="PS50835">
    <property type="entry name" value="IG_LIKE"/>
    <property type="match status" value="5"/>
</dbReference>
<keyword evidence="9" id="KW-1015">Disulfide bond</keyword>
<sequence>MFGTKGLTLLALFFSPAASLLVSITPSQGEISVGESKFFLCEVVGGAKVIDWYSPTGEKIEASRLDITVGRSDETSSTLTIYNATVDSAGTYKCAASNGGEESETTVNVKIYQKITFKHTPSPQEFNEGQNANIVCDVASSPPPSVIWKYKGAKIHVEKDVRFKVLDNNHLQIHGIRKSDEGTYTCEARIMARGEIDLRPIQVIVNVAPSIRIRVSEVNSTADMGHSTMLACDPDGYPEPTVTWTRNSMLLEAGEKYSFNDDGSEMIVRDVTKLDEGDYTCIAKNKAGEHEEELSLRVFMKPNITYMENKTTTEMTEQITLLCDASGDPTPSITWSFGQRVFTEGEQAHLNRIYQSSWTRPEQHKSSDGNVLVRSDSRVSSLTLKLPQYTDAGQYLCTARNAIGQDAKFVHLEVRYTPKIQGSVTVYTWEGNPVNISCHVVAHPSDVVMVWLRDGLQLPNSNTSNIRVFTSPSASFLEVTPESQNDFGSYNCTASNEIGTESKEFILIQADVPSVPLVELVEPYSSTVQVHFLEPESSGGVPILRYRAEWRVRNRGKWFQRLYEVKGADQNIITITGLKPETQYEVKMSAINGKGEGESSLPMNFKTDPVPGEPNAPKLEGIMQPANVFMVKWVRQDDGGSPITHYLVRYKPKEATEWKQEIRMPGGSEYILLNGLDWDTEYDVIVVAENMQGKSKPATLNFRTASEPEASPDSLDSGFGLTTGVIVGILVVVFVLLLVAVDVVCYFCNKCGLLMCIAVNFCGKPGPGSKGKDIEQGKAAYIKDECNQPIVEMRTEEETTTNHDVGGHLEPSETTPLTEPERVADNVTRGLDLPLSVNTNSETFDHSQSPTSESTTLTSSTTAPPPDPVPTTAPPILAPNTVSQAPLVDLDDGRAAEAEAAPAPPTASATAPIPVLTNHTDPPAEVEPAPADSINQPLDSPVLTHPEESHSPALHLPQDELQLLSTTASTAPSDPAVSKKSLAQEQIQLEDMELNTDLSAANHAVSANSTENKA</sequence>
<feature type="domain" description="Ig-like" evidence="15">
    <location>
        <begin position="302"/>
        <end position="415"/>
    </location>
</feature>
<feature type="domain" description="Fibronectin type-III" evidence="16">
    <location>
        <begin position="512"/>
        <end position="610"/>
    </location>
</feature>
<dbReference type="AlphaFoldDB" id="A0AAY4AM95"/>
<evidence type="ECO:0000313" key="18">
    <source>
        <dbReference type="Proteomes" id="UP000694580"/>
    </source>
</evidence>
<reference evidence="17" key="3">
    <citation type="submission" date="2025-09" db="UniProtKB">
        <authorList>
            <consortium name="Ensembl"/>
        </authorList>
    </citation>
    <scope>IDENTIFICATION</scope>
</reference>
<name>A0AAY4AM95_9TELE</name>
<dbReference type="FunFam" id="2.60.40.10:FF:000173">
    <property type="entry name" value="Neural cell adhesion molecule 1"/>
    <property type="match status" value="1"/>
</dbReference>
<dbReference type="FunFam" id="2.60.40.10:FF:000086">
    <property type="entry name" value="Neural cell adhesion molecule 1"/>
    <property type="match status" value="1"/>
</dbReference>
<keyword evidence="5" id="KW-0677">Repeat</keyword>
<evidence type="ECO:0000256" key="2">
    <source>
        <dbReference type="ARBA" id="ARBA00022475"/>
    </source>
</evidence>
<feature type="domain" description="Fibronectin type-III" evidence="16">
    <location>
        <begin position="613"/>
        <end position="708"/>
    </location>
</feature>
<dbReference type="InterPro" id="IPR013783">
    <property type="entry name" value="Ig-like_fold"/>
</dbReference>
<feature type="chain" id="PRO_5044257925" description="Neural cell adhesion molecule 1b" evidence="14">
    <location>
        <begin position="20"/>
        <end position="1014"/>
    </location>
</feature>
<dbReference type="InterPro" id="IPR007110">
    <property type="entry name" value="Ig-like_dom"/>
</dbReference>
<feature type="domain" description="Ig-like" evidence="15">
    <location>
        <begin position="209"/>
        <end position="295"/>
    </location>
</feature>
<dbReference type="InterPro" id="IPR003961">
    <property type="entry name" value="FN3_dom"/>
</dbReference>
<dbReference type="GO" id="GO:0005886">
    <property type="term" value="C:plasma membrane"/>
    <property type="evidence" value="ECO:0007669"/>
    <property type="project" value="UniProtKB-SubCell"/>
</dbReference>
<dbReference type="Pfam" id="PF13927">
    <property type="entry name" value="Ig_3"/>
    <property type="match status" value="2"/>
</dbReference>
<dbReference type="PRINTS" id="PR01838">
    <property type="entry name" value="NCAMFAMILY"/>
</dbReference>
<dbReference type="SMART" id="SM00408">
    <property type="entry name" value="IGc2"/>
    <property type="match status" value="5"/>
</dbReference>
<evidence type="ECO:0000256" key="3">
    <source>
        <dbReference type="ARBA" id="ARBA00022692"/>
    </source>
</evidence>
<keyword evidence="11" id="KW-0393">Immunoglobulin domain</keyword>
<evidence type="ECO:0000256" key="1">
    <source>
        <dbReference type="ARBA" id="ARBA00004251"/>
    </source>
</evidence>
<keyword evidence="7 13" id="KW-1133">Transmembrane helix</keyword>
<evidence type="ECO:0000259" key="16">
    <source>
        <dbReference type="PROSITE" id="PS50853"/>
    </source>
</evidence>
<feature type="compositionally biased region" description="Pro residues" evidence="12">
    <location>
        <begin position="863"/>
        <end position="877"/>
    </location>
</feature>
<protein>
    <recommendedName>
        <fullName evidence="19">Neural cell adhesion molecule 1b</fullName>
    </recommendedName>
</protein>
<proteinExistence type="predicted"/>
<evidence type="ECO:0000259" key="15">
    <source>
        <dbReference type="PROSITE" id="PS50835"/>
    </source>
</evidence>
<feature type="region of interest" description="Disordered" evidence="12">
    <location>
        <begin position="895"/>
        <end position="952"/>
    </location>
</feature>
<dbReference type="SMART" id="SM00409">
    <property type="entry name" value="IG"/>
    <property type="match status" value="5"/>
</dbReference>
<feature type="domain" description="Ig-like" evidence="15">
    <location>
        <begin position="113"/>
        <end position="197"/>
    </location>
</feature>
<keyword evidence="2" id="KW-1003">Cell membrane</keyword>
<feature type="compositionally biased region" description="Low complexity" evidence="12">
    <location>
        <begin position="847"/>
        <end position="862"/>
    </location>
</feature>
<keyword evidence="8 13" id="KW-0472">Membrane</keyword>
<organism evidence="17 18">
    <name type="scientific">Denticeps clupeoides</name>
    <name type="common">denticle herring</name>
    <dbReference type="NCBI Taxonomy" id="299321"/>
    <lineage>
        <taxon>Eukaryota</taxon>
        <taxon>Metazoa</taxon>
        <taxon>Chordata</taxon>
        <taxon>Craniata</taxon>
        <taxon>Vertebrata</taxon>
        <taxon>Euteleostomi</taxon>
        <taxon>Actinopterygii</taxon>
        <taxon>Neopterygii</taxon>
        <taxon>Teleostei</taxon>
        <taxon>Clupei</taxon>
        <taxon>Clupeiformes</taxon>
        <taxon>Denticipitoidei</taxon>
        <taxon>Denticipitidae</taxon>
        <taxon>Denticeps</taxon>
    </lineage>
</organism>
<evidence type="ECO:0000256" key="14">
    <source>
        <dbReference type="SAM" id="SignalP"/>
    </source>
</evidence>
<dbReference type="FunFam" id="2.60.40.10:FF:001932">
    <property type="entry name" value="Neural cell adhesion molecule 1a"/>
    <property type="match status" value="1"/>
</dbReference>
<keyword evidence="6" id="KW-0130">Cell adhesion</keyword>
<evidence type="ECO:0000256" key="13">
    <source>
        <dbReference type="SAM" id="Phobius"/>
    </source>
</evidence>
<dbReference type="Pfam" id="PF07679">
    <property type="entry name" value="I-set"/>
    <property type="match status" value="3"/>
</dbReference>
<feature type="transmembrane region" description="Helical" evidence="13">
    <location>
        <begin position="725"/>
        <end position="748"/>
    </location>
</feature>
<dbReference type="SUPFAM" id="SSF49265">
    <property type="entry name" value="Fibronectin type III"/>
    <property type="match status" value="1"/>
</dbReference>
<feature type="domain" description="Ig-like" evidence="15">
    <location>
        <begin position="418"/>
        <end position="506"/>
    </location>
</feature>
<dbReference type="InterPro" id="IPR013098">
    <property type="entry name" value="Ig_I-set"/>
</dbReference>
<evidence type="ECO:0000256" key="5">
    <source>
        <dbReference type="ARBA" id="ARBA00022737"/>
    </source>
</evidence>